<gene>
    <name evidence="1" type="ORF">COX44_01100</name>
</gene>
<dbReference type="AlphaFoldDB" id="A0A2G9YDB2"/>
<dbReference type="Gene3D" id="3.40.50.1580">
    <property type="entry name" value="Nucleoside phosphorylase domain"/>
    <property type="match status" value="1"/>
</dbReference>
<dbReference type="InterPro" id="IPR035994">
    <property type="entry name" value="Nucleoside_phosphorylase_sf"/>
</dbReference>
<dbReference type="Proteomes" id="UP000231480">
    <property type="component" value="Unassembled WGS sequence"/>
</dbReference>
<evidence type="ECO:0000313" key="2">
    <source>
        <dbReference type="Proteomes" id="UP000231480"/>
    </source>
</evidence>
<sequence length="247" mass="27458">MRLAGIPKKQITLFDYNPDYREIIAHDLESLDNSFDYIVIGGNVIIKPFLSANFTSVTSAHGEIVSYATFQYSNKKILFTSYPYGDLCEYVVEELGPKTRKAIMFVGSTGALDTSFSWGNIVLPSAVYNDTGSLITQNFPNKLIEQGKDGIKVSNKHLSVKTPVLETLDFIRALKNQGYDTLDVEVAYFQSGCEQHLPSYAQVGIILFVSDQPGLPSDFSKHDYSSTNILVIRQYLAQVVEEEIGGN</sequence>
<organism evidence="1 2">
    <name type="scientific">Candidatus Portnoybacteria bacterium CG23_combo_of_CG06-09_8_20_14_all_37_13</name>
    <dbReference type="NCBI Taxonomy" id="1974819"/>
    <lineage>
        <taxon>Bacteria</taxon>
        <taxon>Candidatus Portnoyibacteriota</taxon>
    </lineage>
</organism>
<accession>A0A2G9YDB2</accession>
<name>A0A2G9YDB2_9BACT</name>
<dbReference type="GO" id="GO:0009116">
    <property type="term" value="P:nucleoside metabolic process"/>
    <property type="evidence" value="ECO:0007669"/>
    <property type="project" value="InterPro"/>
</dbReference>
<dbReference type="GO" id="GO:0003824">
    <property type="term" value="F:catalytic activity"/>
    <property type="evidence" value="ECO:0007669"/>
    <property type="project" value="InterPro"/>
</dbReference>
<proteinExistence type="predicted"/>
<evidence type="ECO:0008006" key="3">
    <source>
        <dbReference type="Google" id="ProtNLM"/>
    </source>
</evidence>
<dbReference type="EMBL" id="PCRH01000024">
    <property type="protein sequence ID" value="PIP17217.1"/>
    <property type="molecule type" value="Genomic_DNA"/>
</dbReference>
<reference evidence="1 2" key="1">
    <citation type="submission" date="2017-09" db="EMBL/GenBank/DDBJ databases">
        <title>Depth-based differentiation of microbial function through sediment-hosted aquifers and enrichment of novel symbionts in the deep terrestrial subsurface.</title>
        <authorList>
            <person name="Probst A.J."/>
            <person name="Ladd B."/>
            <person name="Jarett J.K."/>
            <person name="Geller-Mcgrath D.E."/>
            <person name="Sieber C.M."/>
            <person name="Emerson J.B."/>
            <person name="Anantharaman K."/>
            <person name="Thomas B.C."/>
            <person name="Malmstrom R."/>
            <person name="Stieglmeier M."/>
            <person name="Klingl A."/>
            <person name="Woyke T."/>
            <person name="Ryan C.M."/>
            <person name="Banfield J.F."/>
        </authorList>
    </citation>
    <scope>NUCLEOTIDE SEQUENCE [LARGE SCALE GENOMIC DNA]</scope>
    <source>
        <strain evidence="1">CG23_combo_of_CG06-09_8_20_14_all_37_13</strain>
    </source>
</reference>
<comment type="caution">
    <text evidence="1">The sequence shown here is derived from an EMBL/GenBank/DDBJ whole genome shotgun (WGS) entry which is preliminary data.</text>
</comment>
<protein>
    <recommendedName>
        <fullName evidence="3">Nucleoside phosphorylase domain-containing protein</fullName>
    </recommendedName>
</protein>
<dbReference type="SUPFAM" id="SSF53167">
    <property type="entry name" value="Purine and uridine phosphorylases"/>
    <property type="match status" value="1"/>
</dbReference>
<evidence type="ECO:0000313" key="1">
    <source>
        <dbReference type="EMBL" id="PIP17217.1"/>
    </source>
</evidence>